<protein>
    <submittedName>
        <fullName evidence="1">Uncharacterized protein</fullName>
    </submittedName>
</protein>
<reference evidence="1 2" key="1">
    <citation type="submission" date="2024-02" db="EMBL/GenBank/DDBJ databases">
        <title>Herpetosiphon gulosus NBRC 112829.</title>
        <authorList>
            <person name="Ichikawa N."/>
            <person name="Katano-Makiyama Y."/>
            <person name="Hidaka K."/>
        </authorList>
    </citation>
    <scope>NUCLEOTIDE SEQUENCE [LARGE SCALE GENOMIC DNA]</scope>
    <source>
        <strain evidence="1 2">NBRC 112829</strain>
    </source>
</reference>
<accession>A0ABP9X831</accession>
<keyword evidence="2" id="KW-1185">Reference proteome</keyword>
<comment type="caution">
    <text evidence="1">The sequence shown here is derived from an EMBL/GenBank/DDBJ whole genome shotgun (WGS) entry which is preliminary data.</text>
</comment>
<dbReference type="RefSeq" id="WP_345725103.1">
    <property type="nucleotide sequence ID" value="NZ_BAABRU010000061.1"/>
</dbReference>
<gene>
    <name evidence="1" type="ORF">Hgul01_05377</name>
</gene>
<evidence type="ECO:0000313" key="2">
    <source>
        <dbReference type="Proteomes" id="UP001428290"/>
    </source>
</evidence>
<evidence type="ECO:0000313" key="1">
    <source>
        <dbReference type="EMBL" id="GAA5531552.1"/>
    </source>
</evidence>
<dbReference type="EMBL" id="BAABRU010000061">
    <property type="protein sequence ID" value="GAA5531552.1"/>
    <property type="molecule type" value="Genomic_DNA"/>
</dbReference>
<dbReference type="Proteomes" id="UP001428290">
    <property type="component" value="Unassembled WGS sequence"/>
</dbReference>
<sequence>MQITITIQIQNDDDTQHQHVLTTLAREAASIDTLGLTLAESKQLLQQT</sequence>
<name>A0ABP9X831_9CHLR</name>
<organism evidence="1 2">
    <name type="scientific">Herpetosiphon gulosus</name>
    <dbReference type="NCBI Taxonomy" id="1973496"/>
    <lineage>
        <taxon>Bacteria</taxon>
        <taxon>Bacillati</taxon>
        <taxon>Chloroflexota</taxon>
        <taxon>Chloroflexia</taxon>
        <taxon>Herpetosiphonales</taxon>
        <taxon>Herpetosiphonaceae</taxon>
        <taxon>Herpetosiphon</taxon>
    </lineage>
</organism>
<proteinExistence type="predicted"/>